<dbReference type="AlphaFoldDB" id="A0A1E5VS18"/>
<reference evidence="1 2" key="1">
    <citation type="submission" date="2016-09" db="EMBL/GenBank/DDBJ databases">
        <title>The draft genome of Dichanthelium oligosanthes: A C3 panicoid grass species.</title>
        <authorList>
            <person name="Studer A.J."/>
            <person name="Schnable J.C."/>
            <person name="Brutnell T.P."/>
        </authorList>
    </citation>
    <scope>NUCLEOTIDE SEQUENCE [LARGE SCALE GENOMIC DNA]</scope>
    <source>
        <strain evidence="2">cv. Kellogg 1175</strain>
        <tissue evidence="1">Leaf</tissue>
    </source>
</reference>
<sequence>MEDLKLGELFYSTRELEGMIFLLTDMWPRWLVAPRGSKRAPPRLQIAGQSDQELYPRFSHVADASARARQCLLITSLPTLCNLAPRISGPTCHRGCTW</sequence>
<evidence type="ECO:0000313" key="1">
    <source>
        <dbReference type="EMBL" id="OEL27874.1"/>
    </source>
</evidence>
<dbReference type="EMBL" id="LWDX02031482">
    <property type="protein sequence ID" value="OEL27874.1"/>
    <property type="molecule type" value="Genomic_DNA"/>
</dbReference>
<keyword evidence="2" id="KW-1185">Reference proteome</keyword>
<proteinExistence type="predicted"/>
<comment type="caution">
    <text evidence="1">The sequence shown here is derived from an EMBL/GenBank/DDBJ whole genome shotgun (WGS) entry which is preliminary data.</text>
</comment>
<gene>
    <name evidence="1" type="ORF">BAE44_0011108</name>
</gene>
<name>A0A1E5VS18_9POAL</name>
<dbReference type="Proteomes" id="UP000095767">
    <property type="component" value="Unassembled WGS sequence"/>
</dbReference>
<accession>A0A1E5VS18</accession>
<protein>
    <submittedName>
        <fullName evidence="1">Uncharacterized protein</fullName>
    </submittedName>
</protein>
<evidence type="ECO:0000313" key="2">
    <source>
        <dbReference type="Proteomes" id="UP000095767"/>
    </source>
</evidence>
<organism evidence="1 2">
    <name type="scientific">Dichanthelium oligosanthes</name>
    <dbReference type="NCBI Taxonomy" id="888268"/>
    <lineage>
        <taxon>Eukaryota</taxon>
        <taxon>Viridiplantae</taxon>
        <taxon>Streptophyta</taxon>
        <taxon>Embryophyta</taxon>
        <taxon>Tracheophyta</taxon>
        <taxon>Spermatophyta</taxon>
        <taxon>Magnoliopsida</taxon>
        <taxon>Liliopsida</taxon>
        <taxon>Poales</taxon>
        <taxon>Poaceae</taxon>
        <taxon>PACMAD clade</taxon>
        <taxon>Panicoideae</taxon>
        <taxon>Panicodae</taxon>
        <taxon>Paniceae</taxon>
        <taxon>Dichantheliinae</taxon>
        <taxon>Dichanthelium</taxon>
    </lineage>
</organism>